<gene>
    <name evidence="9" type="primary">sytl2a</name>
</gene>
<dbReference type="InterPro" id="IPR010911">
    <property type="entry name" value="Rab_BD"/>
</dbReference>
<dbReference type="RefSeq" id="XP_029028938.1">
    <property type="nucleotide sequence ID" value="XM_029173105.3"/>
</dbReference>
<dbReference type="GO" id="GO:0042043">
    <property type="term" value="F:neurexin family protein binding"/>
    <property type="evidence" value="ECO:0007669"/>
    <property type="project" value="TreeGrafter"/>
</dbReference>
<dbReference type="Pfam" id="PF00168">
    <property type="entry name" value="C2"/>
    <property type="match status" value="2"/>
</dbReference>
<feature type="region of interest" description="Disordered" evidence="7">
    <location>
        <begin position="498"/>
        <end position="517"/>
    </location>
</feature>
<feature type="region of interest" description="Disordered" evidence="7">
    <location>
        <begin position="567"/>
        <end position="598"/>
    </location>
</feature>
<dbReference type="SUPFAM" id="SSF49562">
    <property type="entry name" value="C2 domain (Calcium/lipid-binding domain, CaLB)"/>
    <property type="match status" value="2"/>
</dbReference>
<keyword evidence="2" id="KW-1003">Cell membrane</keyword>
<dbReference type="InterPro" id="IPR043567">
    <property type="entry name" value="SYTL1-5_C2B"/>
</dbReference>
<dbReference type="CTD" id="563188"/>
<evidence type="ECO:0000256" key="4">
    <source>
        <dbReference type="ARBA" id="ARBA00022737"/>
    </source>
</evidence>
<dbReference type="CDD" id="cd04020">
    <property type="entry name" value="C2B_SLP_1-2-3-4"/>
    <property type="match status" value="1"/>
</dbReference>
<dbReference type="GO" id="GO:0005886">
    <property type="term" value="C:plasma membrane"/>
    <property type="evidence" value="ECO:0007669"/>
    <property type="project" value="UniProtKB-SubCell"/>
</dbReference>
<feature type="compositionally biased region" description="Basic and acidic residues" evidence="7">
    <location>
        <begin position="498"/>
        <end position="509"/>
    </location>
</feature>
<feature type="region of interest" description="Disordered" evidence="7">
    <location>
        <begin position="647"/>
        <end position="670"/>
    </location>
</feature>
<dbReference type="GO" id="GO:0006887">
    <property type="term" value="P:exocytosis"/>
    <property type="evidence" value="ECO:0007669"/>
    <property type="project" value="UniProtKB-KW"/>
</dbReference>
<dbReference type="KEGG" id="bspl:114869166"/>
<dbReference type="Proteomes" id="UP000515150">
    <property type="component" value="Chromosome 14"/>
</dbReference>
<keyword evidence="3" id="KW-0268">Exocytosis</keyword>
<dbReference type="Gene3D" id="6.10.250.3000">
    <property type="match status" value="1"/>
</dbReference>
<keyword evidence="4" id="KW-0677">Repeat</keyword>
<proteinExistence type="predicted"/>
<dbReference type="Gene3D" id="2.60.40.150">
    <property type="entry name" value="C2 domain"/>
    <property type="match status" value="2"/>
</dbReference>
<evidence type="ECO:0000256" key="2">
    <source>
        <dbReference type="ARBA" id="ARBA00022475"/>
    </source>
</evidence>
<protein>
    <recommendedName>
        <fullName evidence="6">Synaptotagmin-like protein 2</fullName>
    </recommendedName>
</protein>
<evidence type="ECO:0000256" key="1">
    <source>
        <dbReference type="ARBA" id="ARBA00004236"/>
    </source>
</evidence>
<evidence type="ECO:0000256" key="5">
    <source>
        <dbReference type="ARBA" id="ARBA00023136"/>
    </source>
</evidence>
<dbReference type="PROSITE" id="PS50004">
    <property type="entry name" value="C2"/>
    <property type="match status" value="2"/>
</dbReference>
<feature type="compositionally biased region" description="Basic and acidic residues" evidence="7">
    <location>
        <begin position="614"/>
        <end position="623"/>
    </location>
</feature>
<dbReference type="OrthoDB" id="195679at2759"/>
<dbReference type="GO" id="GO:0006886">
    <property type="term" value="P:intracellular protein transport"/>
    <property type="evidence" value="ECO:0007669"/>
    <property type="project" value="InterPro"/>
</dbReference>
<evidence type="ECO:0000256" key="7">
    <source>
        <dbReference type="SAM" id="MobiDB-lite"/>
    </source>
</evidence>
<dbReference type="FunFam" id="2.60.40.150:FF:000006">
    <property type="entry name" value="Synaptotagmin-like 5, isoform CRA_a"/>
    <property type="match status" value="1"/>
</dbReference>
<name>A0A6P7PEX5_BETSP</name>
<evidence type="ECO:0000313" key="9">
    <source>
        <dbReference type="RefSeq" id="XP_029028938.1"/>
    </source>
</evidence>
<reference evidence="9" key="1">
    <citation type="submission" date="2025-08" db="UniProtKB">
        <authorList>
            <consortium name="RefSeq"/>
        </authorList>
    </citation>
    <scope>IDENTIFICATION</scope>
</reference>
<dbReference type="PROSITE" id="PS50916">
    <property type="entry name" value="RABBD"/>
    <property type="match status" value="1"/>
</dbReference>
<feature type="region of interest" description="Disordered" evidence="7">
    <location>
        <begin position="610"/>
        <end position="630"/>
    </location>
</feature>
<evidence type="ECO:0000256" key="6">
    <source>
        <dbReference type="ARBA" id="ARBA00072164"/>
    </source>
</evidence>
<sequence length="1213" mass="136211">MIDLSYLTEEEQETIMAVLKRDALLKKAEERRVQNLQTTVRDRSQLKYLTGDWFYEIKQLRHQDRIHGSDIIMASLRHTHKPLTIRELSHILPEKSRFISSDNKDVFVPPVLRGFLEEPPSCASDERYQNQTCYENTQEVAVQQQRKNPFDSQLHASPRSKKHLSEALYRGRDWTQTMGRGFSDNCHLEPVSPPLLGLVSAEELGNLPSLETEAEEAKATHEPDGDSIYQENLPDVSLSFGSAGFSNAVQKRPELLSGFSRESFKSPAVQSKPTTELHIFKLNKTSDKLELYQKTSVSVDTSVSVRGEAPHPDMIGAKTLQLAALENTPLKDTLTTVQKIIFTGEEAKQEDLAKAPKEPSFGPHMYVEVITSRSPEPTPQHEDTLSIDLLKEDVTYRASRVAICEETDDSLPGTSIEPQVLEPHEYVCNPPLASSPVPVPLPCQSTSSPQRARPSKVSHLKHFWEKDHAGPRVIVARAKEASHPLALGVEISPQCDLKRERPEKEEETYPHASKSSGALKSLKVTDKSFVNPDMLQPKRPNSTGDVLATIFQQQTIECLGHITRSKAQNDEVRRSPSKTCHPRILPTESSSHKMSREECSPLKTFPIDISLQTKETKDQEEKPTSLPRRSSLTRELKQTVVMDNMSSHHLPLHSPLNTQQWSSSSSELPSKEPLQKLETLTEHFIPWNIEHYLKPQEKAHFPLFQQDSTANAEADAIHRPQKAFRDVGNLSDISNEWSLPTVSSGGVHRKLSISSPDTTRASSLSWESSDSYVGSSNPTLPAFSSKNMSSSKCLQRLTTECVLNAGEECTKNEKTLSVDGASSTASLFNAKHTNSSLSVPVLQQDGIEIDFTSEDNLGWRRNTGSSMSNLSLSSGMASNSSNEQVSGSIGSIYTPDSGDVEAQGSIQFAVNYIQKQGEFHMFVVHCRDLAVADTKRNRSDPYVKCYLIPDKTKLGKRKTTIKKKTLNPTYNEILTFNISMEVLKTLNLNISVWHNDTFGRNSFLGEMDLDLSEWDFDNTQINEYTLKNRVSTQTLTLSPSHLLDRKGQMRVALRFLTQMSHCERTSIETGEVQIWVKDGKNLPSDRGVTIDPFVKCTVLPDTSRKSRQKTRVVKRTANPMFNHTMVYNGFRPEDLREVCVELTVWDHDRLNNHYLGGMRLGLGTGKSYGVDVAWMDSTTNEAHLWQRMLQSGGEWVEDVLPLRMFVIAKSISK</sequence>
<dbReference type="AlphaFoldDB" id="A0A6P7PEX5"/>
<evidence type="ECO:0000313" key="8">
    <source>
        <dbReference type="Proteomes" id="UP000515150"/>
    </source>
</evidence>
<dbReference type="GO" id="GO:0031267">
    <property type="term" value="F:small GTPase binding"/>
    <property type="evidence" value="ECO:0007669"/>
    <property type="project" value="InterPro"/>
</dbReference>
<dbReference type="PANTHER" id="PTHR45716:SF5">
    <property type="entry name" value="SYNAPTOTAGMIN-LIKE PROTEIN 2"/>
    <property type="match status" value="1"/>
</dbReference>
<comment type="subcellular location">
    <subcellularLocation>
        <location evidence="1">Cell membrane</location>
    </subcellularLocation>
</comment>
<keyword evidence="5" id="KW-0472">Membrane</keyword>
<dbReference type="GeneID" id="114869166"/>
<dbReference type="InterPro" id="IPR000008">
    <property type="entry name" value="C2_dom"/>
</dbReference>
<dbReference type="PANTHER" id="PTHR45716">
    <property type="entry name" value="BITESIZE, ISOFORM I"/>
    <property type="match status" value="1"/>
</dbReference>
<feature type="compositionally biased region" description="Polar residues" evidence="7">
    <location>
        <begin position="139"/>
        <end position="155"/>
    </location>
</feature>
<accession>A0A6P7PEX5</accession>
<keyword evidence="8" id="KW-1185">Reference proteome</keyword>
<evidence type="ECO:0000256" key="3">
    <source>
        <dbReference type="ARBA" id="ARBA00022483"/>
    </source>
</evidence>
<feature type="compositionally biased region" description="Polar residues" evidence="7">
    <location>
        <begin position="752"/>
        <end position="776"/>
    </location>
</feature>
<dbReference type="InterPro" id="IPR035892">
    <property type="entry name" value="C2_domain_sf"/>
</dbReference>
<dbReference type="SMART" id="SM00239">
    <property type="entry name" value="C2"/>
    <property type="match status" value="2"/>
</dbReference>
<organism evidence="8 9">
    <name type="scientific">Betta splendens</name>
    <name type="common">Siamese fighting fish</name>
    <dbReference type="NCBI Taxonomy" id="158456"/>
    <lineage>
        <taxon>Eukaryota</taxon>
        <taxon>Metazoa</taxon>
        <taxon>Chordata</taxon>
        <taxon>Craniata</taxon>
        <taxon>Vertebrata</taxon>
        <taxon>Euteleostomi</taxon>
        <taxon>Actinopterygii</taxon>
        <taxon>Neopterygii</taxon>
        <taxon>Teleostei</taxon>
        <taxon>Neoteleostei</taxon>
        <taxon>Acanthomorphata</taxon>
        <taxon>Anabantaria</taxon>
        <taxon>Anabantiformes</taxon>
        <taxon>Anabantoidei</taxon>
        <taxon>Osphronemidae</taxon>
        <taxon>Betta</taxon>
    </lineage>
</organism>
<dbReference type="FunFam" id="2.60.40.150:FF:000040">
    <property type="entry name" value="synaptotagmin-like protein 2 isoform X2"/>
    <property type="match status" value="1"/>
</dbReference>
<feature type="region of interest" description="Disordered" evidence="7">
    <location>
        <begin position="139"/>
        <end position="164"/>
    </location>
</feature>
<dbReference type="GO" id="GO:0070382">
    <property type="term" value="C:exocytic vesicle"/>
    <property type="evidence" value="ECO:0007669"/>
    <property type="project" value="TreeGrafter"/>
</dbReference>
<feature type="region of interest" description="Disordered" evidence="7">
    <location>
        <begin position="741"/>
        <end position="776"/>
    </location>
</feature>